<accession>A0A7J4ZMU1</accession>
<dbReference type="RefSeq" id="WP_151129373.1">
    <property type="nucleotide sequence ID" value="NZ_VZQZ01000010.1"/>
</dbReference>
<evidence type="ECO:0000313" key="3">
    <source>
        <dbReference type="Proteomes" id="UP000420562"/>
    </source>
</evidence>
<feature type="transmembrane region" description="Helical" evidence="1">
    <location>
        <begin position="65"/>
        <end position="88"/>
    </location>
</feature>
<feature type="transmembrane region" description="Helical" evidence="1">
    <location>
        <begin position="94"/>
        <end position="116"/>
    </location>
</feature>
<protein>
    <recommendedName>
        <fullName evidence="4">EamA domain-containing protein</fullName>
    </recommendedName>
</protein>
<dbReference type="Proteomes" id="UP000420562">
    <property type="component" value="Unassembled WGS sequence"/>
</dbReference>
<sequence>MKPFIAFLFIAAGGNAIYHIGQKTLSATANPMIILMGAYGFAFLLSAAALPFFQSPAHVSCGTQALQWPVAALGAGAFLIEIGFLFLYRTGGSLQWSGIAVNGLAALMLIPVAILVYRETFSVARIMGILLTLGGLALIMRK</sequence>
<feature type="transmembrane region" description="Helical" evidence="1">
    <location>
        <begin position="123"/>
        <end position="140"/>
    </location>
</feature>
<keyword evidence="1" id="KW-0812">Transmembrane</keyword>
<name>A0A7J4ZMU1_9BACT</name>
<evidence type="ECO:0000313" key="2">
    <source>
        <dbReference type="EMBL" id="KAB0664055.1"/>
    </source>
</evidence>
<dbReference type="AlphaFoldDB" id="A0A7J4ZMU1"/>
<evidence type="ECO:0008006" key="4">
    <source>
        <dbReference type="Google" id="ProtNLM"/>
    </source>
</evidence>
<keyword evidence="1" id="KW-0472">Membrane</keyword>
<dbReference type="EMBL" id="VZQZ01000010">
    <property type="protein sequence ID" value="KAB0664055.1"/>
    <property type="molecule type" value="Genomic_DNA"/>
</dbReference>
<keyword evidence="1" id="KW-1133">Transmembrane helix</keyword>
<feature type="transmembrane region" description="Helical" evidence="1">
    <location>
        <begin position="32"/>
        <end position="53"/>
    </location>
</feature>
<proteinExistence type="predicted"/>
<reference evidence="2 3" key="1">
    <citation type="submission" date="2019-09" db="EMBL/GenBank/DDBJ databases">
        <title>Geobacter sp. Red96, a novel strain isolated from paddy soil.</title>
        <authorList>
            <person name="Xu Z."/>
            <person name="Masuda Y."/>
            <person name="Itoh H."/>
            <person name="Senoo K."/>
        </authorList>
    </citation>
    <scope>NUCLEOTIDE SEQUENCE [LARGE SCALE GENOMIC DNA]</scope>
    <source>
        <strain evidence="2 3">Red96</strain>
    </source>
</reference>
<evidence type="ECO:0000256" key="1">
    <source>
        <dbReference type="SAM" id="Phobius"/>
    </source>
</evidence>
<gene>
    <name evidence="2" type="ORF">F6V25_14710</name>
</gene>
<comment type="caution">
    <text evidence="2">The sequence shown here is derived from an EMBL/GenBank/DDBJ whole genome shotgun (WGS) entry which is preliminary data.</text>
</comment>
<organism evidence="2 3">
    <name type="scientific">Oryzomonas japonica</name>
    <dbReference type="NCBI Taxonomy" id="2603858"/>
    <lineage>
        <taxon>Bacteria</taxon>
        <taxon>Pseudomonadati</taxon>
        <taxon>Thermodesulfobacteriota</taxon>
        <taxon>Desulfuromonadia</taxon>
        <taxon>Geobacterales</taxon>
        <taxon>Geobacteraceae</taxon>
        <taxon>Oryzomonas</taxon>
    </lineage>
</organism>
<keyword evidence="3" id="KW-1185">Reference proteome</keyword>